<evidence type="ECO:0000313" key="4">
    <source>
        <dbReference type="Proteomes" id="UP000663879"/>
    </source>
</evidence>
<dbReference type="InterPro" id="IPR043502">
    <property type="entry name" value="DNA/RNA_pol_sf"/>
</dbReference>
<sequence length="169" mass="20019">MGKFVSDFKKLRFGVPQGSVLGPLFFLIFINDLSFCMEVIKCKLFADDTTIYHEGDDLDKLLNDFKNLLRPFFDWCLINRLEVNWSKTYIMVITNKRVKNLKNLKNVNLGTAEIEVVDNFKLLGVSIDSKLNFEYYVSQLRLQINRKLYSIKKLFSKRLFYRILIIVRR</sequence>
<proteinExistence type="predicted"/>
<evidence type="ECO:0000256" key="1">
    <source>
        <dbReference type="SAM" id="Phobius"/>
    </source>
</evidence>
<protein>
    <recommendedName>
        <fullName evidence="2">Reverse transcriptase domain-containing protein</fullName>
    </recommendedName>
</protein>
<reference evidence="3" key="1">
    <citation type="submission" date="2021-02" db="EMBL/GenBank/DDBJ databases">
        <authorList>
            <person name="Nowell W R."/>
        </authorList>
    </citation>
    <scope>NUCLEOTIDE SEQUENCE</scope>
    <source>
        <strain evidence="3">Ploen Becks lab</strain>
    </source>
</reference>
<feature type="transmembrane region" description="Helical" evidence="1">
    <location>
        <begin position="20"/>
        <end position="40"/>
    </location>
</feature>
<name>A0A814RWN1_9BILA</name>
<organism evidence="3 4">
    <name type="scientific">Brachionus calyciflorus</name>
    <dbReference type="NCBI Taxonomy" id="104777"/>
    <lineage>
        <taxon>Eukaryota</taxon>
        <taxon>Metazoa</taxon>
        <taxon>Spiralia</taxon>
        <taxon>Gnathifera</taxon>
        <taxon>Rotifera</taxon>
        <taxon>Eurotatoria</taxon>
        <taxon>Monogononta</taxon>
        <taxon>Pseudotrocha</taxon>
        <taxon>Ploima</taxon>
        <taxon>Brachionidae</taxon>
        <taxon>Brachionus</taxon>
    </lineage>
</organism>
<dbReference type="AlphaFoldDB" id="A0A814RWN1"/>
<keyword evidence="4" id="KW-1185">Reference proteome</keyword>
<dbReference type="OrthoDB" id="414730at2759"/>
<comment type="caution">
    <text evidence="3">The sequence shown here is derived from an EMBL/GenBank/DDBJ whole genome shotgun (WGS) entry which is preliminary data.</text>
</comment>
<dbReference type="SUPFAM" id="SSF56672">
    <property type="entry name" value="DNA/RNA polymerases"/>
    <property type="match status" value="1"/>
</dbReference>
<evidence type="ECO:0000259" key="2">
    <source>
        <dbReference type="PROSITE" id="PS50878"/>
    </source>
</evidence>
<gene>
    <name evidence="3" type="ORF">OXX778_LOCUS22856</name>
</gene>
<dbReference type="InterPro" id="IPR000477">
    <property type="entry name" value="RT_dom"/>
</dbReference>
<keyword evidence="1" id="KW-0472">Membrane</keyword>
<dbReference type="PANTHER" id="PTHR33332">
    <property type="entry name" value="REVERSE TRANSCRIPTASE DOMAIN-CONTAINING PROTEIN"/>
    <property type="match status" value="1"/>
</dbReference>
<accession>A0A814RWN1</accession>
<evidence type="ECO:0000313" key="3">
    <source>
        <dbReference type="EMBL" id="CAF1139948.1"/>
    </source>
</evidence>
<keyword evidence="1" id="KW-0812">Transmembrane</keyword>
<dbReference type="PROSITE" id="PS50878">
    <property type="entry name" value="RT_POL"/>
    <property type="match status" value="1"/>
</dbReference>
<feature type="domain" description="Reverse transcriptase" evidence="2">
    <location>
        <begin position="1"/>
        <end position="127"/>
    </location>
</feature>
<keyword evidence="1" id="KW-1133">Transmembrane helix</keyword>
<dbReference type="EMBL" id="CAJNOC010010445">
    <property type="protein sequence ID" value="CAF1139948.1"/>
    <property type="molecule type" value="Genomic_DNA"/>
</dbReference>
<dbReference type="Proteomes" id="UP000663879">
    <property type="component" value="Unassembled WGS sequence"/>
</dbReference>
<dbReference type="Pfam" id="PF00078">
    <property type="entry name" value="RVT_1"/>
    <property type="match status" value="1"/>
</dbReference>